<feature type="region of interest" description="Disordered" evidence="1">
    <location>
        <begin position="36"/>
        <end position="93"/>
    </location>
</feature>
<feature type="compositionally biased region" description="Acidic residues" evidence="1">
    <location>
        <begin position="131"/>
        <end position="147"/>
    </location>
</feature>
<proteinExistence type="predicted"/>
<name>A0A6U4A104_9STRA</name>
<feature type="region of interest" description="Disordered" evidence="1">
    <location>
        <begin position="128"/>
        <end position="147"/>
    </location>
</feature>
<gene>
    <name evidence="2" type="ORF">DBRI1063_LOCUS1607</name>
</gene>
<organism evidence="2">
    <name type="scientific">Ditylum brightwellii</name>
    <dbReference type="NCBI Taxonomy" id="49249"/>
    <lineage>
        <taxon>Eukaryota</taxon>
        <taxon>Sar</taxon>
        <taxon>Stramenopiles</taxon>
        <taxon>Ochrophyta</taxon>
        <taxon>Bacillariophyta</taxon>
        <taxon>Mediophyceae</taxon>
        <taxon>Lithodesmiophycidae</taxon>
        <taxon>Lithodesmiales</taxon>
        <taxon>Lithodesmiaceae</taxon>
        <taxon>Ditylum</taxon>
    </lineage>
</organism>
<dbReference type="AlphaFoldDB" id="A0A6U4A104"/>
<reference evidence="2" key="1">
    <citation type="submission" date="2021-01" db="EMBL/GenBank/DDBJ databases">
        <authorList>
            <person name="Corre E."/>
            <person name="Pelletier E."/>
            <person name="Niang G."/>
            <person name="Scheremetjew M."/>
            <person name="Finn R."/>
            <person name="Kale V."/>
            <person name="Holt S."/>
            <person name="Cochrane G."/>
            <person name="Meng A."/>
            <person name="Brown T."/>
            <person name="Cohen L."/>
        </authorList>
    </citation>
    <scope>NUCLEOTIDE SEQUENCE</scope>
    <source>
        <strain evidence="2">Pop2</strain>
    </source>
</reference>
<dbReference type="EMBL" id="HBGN01002381">
    <property type="protein sequence ID" value="CAD9315201.1"/>
    <property type="molecule type" value="Transcribed_RNA"/>
</dbReference>
<evidence type="ECO:0000313" key="2">
    <source>
        <dbReference type="EMBL" id="CAD9315201.1"/>
    </source>
</evidence>
<sequence>MNVAEDSSKSCAVDCVEKIDRRKSLMKAASLRGNMLRRPSFRKQKSEANVMAPKSVENDTEEAIKKIPKRGLTKKPSLRGLGLGKGSDDEHKNWEWKTLKRTNSIGAFETTEGEPASAWVPRAPHPLLVNESDDEQEVSPEEDGIAI</sequence>
<protein>
    <submittedName>
        <fullName evidence="2">Uncharacterized protein</fullName>
    </submittedName>
</protein>
<feature type="compositionally biased region" description="Basic residues" evidence="1">
    <location>
        <begin position="66"/>
        <end position="77"/>
    </location>
</feature>
<accession>A0A6U4A104</accession>
<evidence type="ECO:0000256" key="1">
    <source>
        <dbReference type="SAM" id="MobiDB-lite"/>
    </source>
</evidence>